<gene>
    <name evidence="3" type="ORF">XENOCAPTIV_023753</name>
</gene>
<dbReference type="EMBL" id="JAHRIN010081069">
    <property type="protein sequence ID" value="MEQ2219780.1"/>
    <property type="molecule type" value="Genomic_DNA"/>
</dbReference>
<dbReference type="PANTHER" id="PTHR24007">
    <property type="entry name" value="BRCA1-ASSOCIATED PROTEIN"/>
    <property type="match status" value="1"/>
</dbReference>
<reference evidence="3 4" key="1">
    <citation type="submission" date="2021-06" db="EMBL/GenBank/DDBJ databases">
        <authorList>
            <person name="Palmer J.M."/>
        </authorList>
    </citation>
    <scope>NUCLEOTIDE SEQUENCE [LARGE SCALE GENOMIC DNA]</scope>
    <source>
        <strain evidence="3 4">XC_2019</strain>
        <tissue evidence="3">Muscle</tissue>
    </source>
</reference>
<dbReference type="Pfam" id="PF07576">
    <property type="entry name" value="BRAP2"/>
    <property type="match status" value="1"/>
</dbReference>
<sequence length="113" mass="12615">ESSATPKTAPDSPSKQLPEQISFFSGNPSVEIVHGIMHLYKTNKMTSLTEDVRRSAMVCILTVPATMTSHDLMKLMGPFNDVMEHMKIIRDSTPNQYMVLIKFSSQVSSDHSQ</sequence>
<dbReference type="Proteomes" id="UP001434883">
    <property type="component" value="Unassembled WGS sequence"/>
</dbReference>
<evidence type="ECO:0000259" key="2">
    <source>
        <dbReference type="Pfam" id="PF07576"/>
    </source>
</evidence>
<feature type="non-terminal residue" evidence="3">
    <location>
        <position position="1"/>
    </location>
</feature>
<evidence type="ECO:0000313" key="3">
    <source>
        <dbReference type="EMBL" id="MEQ2219780.1"/>
    </source>
</evidence>
<name>A0ABV0SGT1_9TELE</name>
<accession>A0ABV0SGT1</accession>
<dbReference type="PANTHER" id="PTHR24007:SF7">
    <property type="entry name" value="BRCA1-ASSOCIATED PROTEIN"/>
    <property type="match status" value="1"/>
</dbReference>
<evidence type="ECO:0000256" key="1">
    <source>
        <dbReference type="SAM" id="MobiDB-lite"/>
    </source>
</evidence>
<proteinExistence type="predicted"/>
<feature type="domain" description="BRCA1-associated 2/ETP1 RRM" evidence="2">
    <location>
        <begin position="51"/>
        <end position="110"/>
    </location>
</feature>
<keyword evidence="4" id="KW-1185">Reference proteome</keyword>
<evidence type="ECO:0000313" key="4">
    <source>
        <dbReference type="Proteomes" id="UP001434883"/>
    </source>
</evidence>
<comment type="caution">
    <text evidence="3">The sequence shown here is derived from an EMBL/GenBank/DDBJ whole genome shotgun (WGS) entry which is preliminary data.</text>
</comment>
<dbReference type="InterPro" id="IPR011422">
    <property type="entry name" value="BRAP2/ETP1_RRM"/>
</dbReference>
<organism evidence="3 4">
    <name type="scientific">Xenoophorus captivus</name>
    <dbReference type="NCBI Taxonomy" id="1517983"/>
    <lineage>
        <taxon>Eukaryota</taxon>
        <taxon>Metazoa</taxon>
        <taxon>Chordata</taxon>
        <taxon>Craniata</taxon>
        <taxon>Vertebrata</taxon>
        <taxon>Euteleostomi</taxon>
        <taxon>Actinopterygii</taxon>
        <taxon>Neopterygii</taxon>
        <taxon>Teleostei</taxon>
        <taxon>Neoteleostei</taxon>
        <taxon>Acanthomorphata</taxon>
        <taxon>Ovalentaria</taxon>
        <taxon>Atherinomorphae</taxon>
        <taxon>Cyprinodontiformes</taxon>
        <taxon>Goodeidae</taxon>
        <taxon>Xenoophorus</taxon>
    </lineage>
</organism>
<feature type="region of interest" description="Disordered" evidence="1">
    <location>
        <begin position="1"/>
        <end position="20"/>
    </location>
</feature>
<protein>
    <recommendedName>
        <fullName evidence="2">BRCA1-associated 2/ETP1 RRM domain-containing protein</fullName>
    </recommendedName>
</protein>